<feature type="domain" description="VWFA" evidence="2">
    <location>
        <begin position="227"/>
        <end position="390"/>
    </location>
</feature>
<keyword evidence="4" id="KW-1185">Reference proteome</keyword>
<accession>A0A511D496</accession>
<dbReference type="EMBL" id="BJVI01000041">
    <property type="protein sequence ID" value="GEL19620.1"/>
    <property type="molecule type" value="Genomic_DNA"/>
</dbReference>
<dbReference type="AlphaFoldDB" id="A0A511D496"/>
<dbReference type="InterPro" id="IPR002035">
    <property type="entry name" value="VWF_A"/>
</dbReference>
<dbReference type="SMART" id="SM00327">
    <property type="entry name" value="VWA"/>
    <property type="match status" value="1"/>
</dbReference>
<sequence length="411" mass="43773">MPERTHVPASRVSPVTGDLPALAARFAAACRDAGLPVGPDRAERLTRAVLAAEPATTRRLYHCALATLVTDPAQIPVLERVFAAVFGGLVDEAEHRGDPGSPPLDPAPDAAGPAASGWPGAAGNGIARTGGRTGDRPDRPAETPVRAAASAAERLASRDFDVLTPEELRVLAAAMRRFGIATPPRRSRRTRRAGYGRRIDLRTTLRGARRTAGDPVRLVRRTRRPRPRRLVVLCDISGSMEPYARALLQLLYCAGGAARAEIFTFATRLTRLTRALAHTTPAVALQRASTLAPDWSGGTRIGEALKRFLDDHGARGMARGAVVLIISDGWDTGDPDELGAQMARLSRLAHRVVWANPRTRHADYRPLVGGMAAALPYCDALVSAHRLDALGELLAALADGGPATRRVRPGG</sequence>
<dbReference type="CDD" id="cd00198">
    <property type="entry name" value="vWFA"/>
    <property type="match status" value="1"/>
</dbReference>
<dbReference type="Gene3D" id="3.40.50.410">
    <property type="entry name" value="von Willebrand factor, type A domain"/>
    <property type="match status" value="1"/>
</dbReference>
<evidence type="ECO:0000313" key="4">
    <source>
        <dbReference type="Proteomes" id="UP000321328"/>
    </source>
</evidence>
<name>A0A511D496_9PSEU</name>
<dbReference type="InterPro" id="IPR008912">
    <property type="entry name" value="Uncharacterised_CoxE"/>
</dbReference>
<feature type="compositionally biased region" description="Low complexity" evidence="1">
    <location>
        <begin position="107"/>
        <end position="130"/>
    </location>
</feature>
<dbReference type="InterPro" id="IPR036465">
    <property type="entry name" value="vWFA_dom_sf"/>
</dbReference>
<dbReference type="Pfam" id="PF05762">
    <property type="entry name" value="VWA_CoxE"/>
    <property type="match status" value="1"/>
</dbReference>
<dbReference type="STRING" id="1123024.GCA_000423625_01834"/>
<evidence type="ECO:0000256" key="1">
    <source>
        <dbReference type="SAM" id="MobiDB-lite"/>
    </source>
</evidence>
<dbReference type="InterPro" id="IPR011195">
    <property type="entry name" value="UCP010256"/>
</dbReference>
<dbReference type="PANTHER" id="PTHR39338:SF6">
    <property type="entry name" value="BLL5662 PROTEIN"/>
    <property type="match status" value="1"/>
</dbReference>
<dbReference type="PIRSF" id="PIRSF010256">
    <property type="entry name" value="CoxE_vWa"/>
    <property type="match status" value="1"/>
</dbReference>
<dbReference type="SUPFAM" id="SSF53300">
    <property type="entry name" value="vWA-like"/>
    <property type="match status" value="1"/>
</dbReference>
<evidence type="ECO:0000259" key="2">
    <source>
        <dbReference type="SMART" id="SM00327"/>
    </source>
</evidence>
<organism evidence="3 4">
    <name type="scientific">Pseudonocardia asaccharolytica DSM 44247 = NBRC 16224</name>
    <dbReference type="NCBI Taxonomy" id="1123024"/>
    <lineage>
        <taxon>Bacteria</taxon>
        <taxon>Bacillati</taxon>
        <taxon>Actinomycetota</taxon>
        <taxon>Actinomycetes</taxon>
        <taxon>Pseudonocardiales</taxon>
        <taxon>Pseudonocardiaceae</taxon>
        <taxon>Pseudonocardia</taxon>
    </lineage>
</organism>
<dbReference type="Proteomes" id="UP000321328">
    <property type="component" value="Unassembled WGS sequence"/>
</dbReference>
<reference evidence="3 4" key="1">
    <citation type="submission" date="2019-07" db="EMBL/GenBank/DDBJ databases">
        <title>Whole genome shotgun sequence of Pseudonocardia asaccharolytica NBRC 16224.</title>
        <authorList>
            <person name="Hosoyama A."/>
            <person name="Uohara A."/>
            <person name="Ohji S."/>
            <person name="Ichikawa N."/>
        </authorList>
    </citation>
    <scope>NUCLEOTIDE SEQUENCE [LARGE SCALE GENOMIC DNA]</scope>
    <source>
        <strain evidence="3 4">NBRC 16224</strain>
    </source>
</reference>
<proteinExistence type="predicted"/>
<comment type="caution">
    <text evidence="3">The sequence shown here is derived from an EMBL/GenBank/DDBJ whole genome shotgun (WGS) entry which is preliminary data.</text>
</comment>
<feature type="region of interest" description="Disordered" evidence="1">
    <location>
        <begin position="93"/>
        <end position="148"/>
    </location>
</feature>
<gene>
    <name evidence="3" type="ORF">PA7_34570</name>
</gene>
<dbReference type="PANTHER" id="PTHR39338">
    <property type="entry name" value="BLL5662 PROTEIN-RELATED"/>
    <property type="match status" value="1"/>
</dbReference>
<protein>
    <submittedName>
        <fullName evidence="3">VWA domain-containing protein</fullName>
    </submittedName>
</protein>
<evidence type="ECO:0000313" key="3">
    <source>
        <dbReference type="EMBL" id="GEL19620.1"/>
    </source>
</evidence>